<proteinExistence type="predicted"/>
<keyword evidence="2" id="KW-1185">Reference proteome</keyword>
<dbReference type="EMBL" id="BAABME010012076">
    <property type="protein sequence ID" value="GAA0184679.1"/>
    <property type="molecule type" value="Genomic_DNA"/>
</dbReference>
<evidence type="ECO:0000313" key="2">
    <source>
        <dbReference type="Proteomes" id="UP001454036"/>
    </source>
</evidence>
<organism evidence="1 2">
    <name type="scientific">Lithospermum erythrorhizon</name>
    <name type="common">Purple gromwell</name>
    <name type="synonym">Lithospermum officinale var. erythrorhizon</name>
    <dbReference type="NCBI Taxonomy" id="34254"/>
    <lineage>
        <taxon>Eukaryota</taxon>
        <taxon>Viridiplantae</taxon>
        <taxon>Streptophyta</taxon>
        <taxon>Embryophyta</taxon>
        <taxon>Tracheophyta</taxon>
        <taxon>Spermatophyta</taxon>
        <taxon>Magnoliopsida</taxon>
        <taxon>eudicotyledons</taxon>
        <taxon>Gunneridae</taxon>
        <taxon>Pentapetalae</taxon>
        <taxon>asterids</taxon>
        <taxon>lamiids</taxon>
        <taxon>Boraginales</taxon>
        <taxon>Boraginaceae</taxon>
        <taxon>Boraginoideae</taxon>
        <taxon>Lithospermeae</taxon>
        <taxon>Lithospermum</taxon>
    </lineage>
</organism>
<reference evidence="1 2" key="1">
    <citation type="submission" date="2024-01" db="EMBL/GenBank/DDBJ databases">
        <title>The complete chloroplast genome sequence of Lithospermum erythrorhizon: insights into the phylogenetic relationship among Boraginaceae species and the maternal lineages of purple gromwells.</title>
        <authorList>
            <person name="Okada T."/>
            <person name="Watanabe K."/>
        </authorList>
    </citation>
    <scope>NUCLEOTIDE SEQUENCE [LARGE SCALE GENOMIC DNA]</scope>
</reference>
<accession>A0AAV3RUR5</accession>
<protein>
    <submittedName>
        <fullName evidence="1">Uncharacterized protein</fullName>
    </submittedName>
</protein>
<name>A0AAV3RUR5_LITER</name>
<comment type="caution">
    <text evidence="1">The sequence shown here is derived from an EMBL/GenBank/DDBJ whole genome shotgun (WGS) entry which is preliminary data.</text>
</comment>
<sequence>MSGRPGWMERPCSTPCCPAGGCTSGTETLRRAPPATLTEKASTCQCNASIASMGVPGLQPLVLLRHGDFSAPQQAHFPFIQAGGREGIGVSFLPDG</sequence>
<evidence type="ECO:0000313" key="1">
    <source>
        <dbReference type="EMBL" id="GAA0184679.1"/>
    </source>
</evidence>
<dbReference type="AlphaFoldDB" id="A0AAV3RUR5"/>
<gene>
    <name evidence="1" type="ORF">LIER_31967</name>
</gene>
<dbReference type="Proteomes" id="UP001454036">
    <property type="component" value="Unassembled WGS sequence"/>
</dbReference>